<dbReference type="Proteomes" id="UP000218054">
    <property type="component" value="Unassembled WGS sequence"/>
</dbReference>
<dbReference type="AlphaFoldDB" id="A0A2A2AIU9"/>
<gene>
    <name evidence="2" type="ORF">CK625_03155</name>
    <name evidence="3" type="ORF">EBQ34_08600</name>
</gene>
<protein>
    <submittedName>
        <fullName evidence="3">Nuclear transport factor 2 family protein</fullName>
    </submittedName>
</protein>
<dbReference type="InterPro" id="IPR032710">
    <property type="entry name" value="NTF2-like_dom_sf"/>
</dbReference>
<evidence type="ECO:0000313" key="3">
    <source>
        <dbReference type="EMBL" id="RMX14953.1"/>
    </source>
</evidence>
<dbReference type="OrthoDB" id="121974at2"/>
<accession>A0A2A2AIU9</accession>
<evidence type="ECO:0000259" key="1">
    <source>
        <dbReference type="Pfam" id="PF14534"/>
    </source>
</evidence>
<reference evidence="2 4" key="1">
    <citation type="submission" date="2017-08" db="EMBL/GenBank/DDBJ databases">
        <title>WGS of Clinical strains of the CDC Group NO-1 linked to zoonotic infections in humans.</title>
        <authorList>
            <person name="Bernier A.-M."/>
            <person name="Bernard K."/>
        </authorList>
    </citation>
    <scope>NUCLEOTIDE SEQUENCE [LARGE SCALE GENOMIC DNA]</scope>
    <source>
        <strain evidence="2 4">NML00-0135</strain>
    </source>
</reference>
<dbReference type="EMBL" id="RDQJ01000010">
    <property type="protein sequence ID" value="RMX14953.1"/>
    <property type="molecule type" value="Genomic_DNA"/>
</dbReference>
<dbReference type="InterPro" id="IPR027843">
    <property type="entry name" value="DUF4440"/>
</dbReference>
<organism evidence="2 4">
    <name type="scientific">Vandammella animalimorsus</name>
    <dbReference type="NCBI Taxonomy" id="2029117"/>
    <lineage>
        <taxon>Bacteria</taxon>
        <taxon>Pseudomonadati</taxon>
        <taxon>Pseudomonadota</taxon>
        <taxon>Betaproteobacteria</taxon>
        <taxon>Burkholderiales</taxon>
        <taxon>Comamonadaceae</taxon>
        <taxon>Vandammella</taxon>
    </lineage>
</organism>
<evidence type="ECO:0000313" key="4">
    <source>
        <dbReference type="Proteomes" id="UP000218054"/>
    </source>
</evidence>
<evidence type="ECO:0000313" key="2">
    <source>
        <dbReference type="EMBL" id="PAT38495.1"/>
    </source>
</evidence>
<sequence length="174" mass="19484">MRGRWIEGLSWSARPALWLLPAADSGRRAGGGFTLKSTEKPMRQSELIRPADVAVLISLEEAMWRAETRFDLEFMEQHLAADFIELGRSGRTYTRAQCLAAAPQPIVCRLPLPNLQVRLLDADTAQLLYDSIVTRETGELEHTHRSSLWTRTAAGGWVMRFHQGTPFVPDVLGA</sequence>
<dbReference type="Pfam" id="PF14534">
    <property type="entry name" value="DUF4440"/>
    <property type="match status" value="1"/>
</dbReference>
<dbReference type="EMBL" id="NSJB01000001">
    <property type="protein sequence ID" value="PAT38495.1"/>
    <property type="molecule type" value="Genomic_DNA"/>
</dbReference>
<comment type="caution">
    <text evidence="2">The sequence shown here is derived from an EMBL/GenBank/DDBJ whole genome shotgun (WGS) entry which is preliminary data.</text>
</comment>
<reference evidence="3 5" key="2">
    <citation type="submission" date="2018-10" db="EMBL/GenBank/DDBJ databases">
        <title>Comamonadaceae CDC group NO-1 genome sequencing and assembly.</title>
        <authorList>
            <person name="Bernier A.-M."/>
            <person name="Bernard K."/>
        </authorList>
    </citation>
    <scope>NUCLEOTIDE SEQUENCE [LARGE SCALE GENOMIC DNA]</scope>
    <source>
        <strain evidence="3 5">NML180582</strain>
    </source>
</reference>
<dbReference type="Proteomes" id="UP000275180">
    <property type="component" value="Unassembled WGS sequence"/>
</dbReference>
<keyword evidence="4" id="KW-1185">Reference proteome</keyword>
<accession>A0A3M6RIM7</accession>
<name>A0A2A2AIU9_9BURK</name>
<proteinExistence type="predicted"/>
<dbReference type="SUPFAM" id="SSF54427">
    <property type="entry name" value="NTF2-like"/>
    <property type="match status" value="1"/>
</dbReference>
<evidence type="ECO:0000313" key="5">
    <source>
        <dbReference type="Proteomes" id="UP000275180"/>
    </source>
</evidence>
<feature type="domain" description="DUF4440" evidence="1">
    <location>
        <begin position="57"/>
        <end position="159"/>
    </location>
</feature>
<dbReference type="Gene3D" id="3.10.450.50">
    <property type="match status" value="1"/>
</dbReference>